<reference evidence="2 3" key="1">
    <citation type="submission" date="2017-09" db="EMBL/GenBank/DDBJ databases">
        <title>Depth-based differentiation of microbial function through sediment-hosted aquifers and enrichment of novel symbionts in the deep terrestrial subsurface.</title>
        <authorList>
            <person name="Probst A.J."/>
            <person name="Ladd B."/>
            <person name="Jarett J.K."/>
            <person name="Geller-Mcgrath D.E."/>
            <person name="Sieber C.M."/>
            <person name="Emerson J.B."/>
            <person name="Anantharaman K."/>
            <person name="Thomas B.C."/>
            <person name="Malmstrom R."/>
            <person name="Stieglmeier M."/>
            <person name="Klingl A."/>
            <person name="Woyke T."/>
            <person name="Ryan C.M."/>
            <person name="Banfield J.F."/>
        </authorList>
    </citation>
    <scope>NUCLEOTIDE SEQUENCE [LARGE SCALE GENOMIC DNA]</scope>
    <source>
        <strain evidence="2">CG11_big_fil_rev_8_21_14_0_20_40_15</strain>
    </source>
</reference>
<evidence type="ECO:0000259" key="1">
    <source>
        <dbReference type="Pfam" id="PF00535"/>
    </source>
</evidence>
<dbReference type="PANTHER" id="PTHR43685">
    <property type="entry name" value="GLYCOSYLTRANSFERASE"/>
    <property type="match status" value="1"/>
</dbReference>
<dbReference type="Pfam" id="PF00535">
    <property type="entry name" value="Glycos_transf_2"/>
    <property type="match status" value="1"/>
</dbReference>
<evidence type="ECO:0000313" key="2">
    <source>
        <dbReference type="EMBL" id="PIQ75451.1"/>
    </source>
</evidence>
<dbReference type="InterPro" id="IPR029044">
    <property type="entry name" value="Nucleotide-diphossugar_trans"/>
</dbReference>
<dbReference type="SUPFAM" id="SSF53448">
    <property type="entry name" value="Nucleotide-diphospho-sugar transferases"/>
    <property type="match status" value="1"/>
</dbReference>
<dbReference type="InterPro" id="IPR050834">
    <property type="entry name" value="Glycosyltransf_2"/>
</dbReference>
<feature type="domain" description="Glycosyltransferase 2-like" evidence="1">
    <location>
        <begin position="3"/>
        <end position="151"/>
    </location>
</feature>
<gene>
    <name evidence="2" type="ORF">COV84_01170</name>
</gene>
<dbReference type="InterPro" id="IPR001173">
    <property type="entry name" value="Glyco_trans_2-like"/>
</dbReference>
<dbReference type="PANTHER" id="PTHR43685:SF3">
    <property type="entry name" value="SLR2126 PROTEIN"/>
    <property type="match status" value="1"/>
</dbReference>
<organism evidence="2 3">
    <name type="scientific">Candidatus Portnoybacteria bacterium CG11_big_fil_rev_8_21_14_0_20_40_15</name>
    <dbReference type="NCBI Taxonomy" id="1974817"/>
    <lineage>
        <taxon>Bacteria</taxon>
        <taxon>Candidatus Portnoyibacteriota</taxon>
    </lineage>
</organism>
<evidence type="ECO:0000313" key="3">
    <source>
        <dbReference type="Proteomes" id="UP000229317"/>
    </source>
</evidence>
<protein>
    <recommendedName>
        <fullName evidence="1">Glycosyltransferase 2-like domain-containing protein</fullName>
    </recommendedName>
</protein>
<dbReference type="EMBL" id="PCVO01000019">
    <property type="protein sequence ID" value="PIQ75451.1"/>
    <property type="molecule type" value="Genomic_DNA"/>
</dbReference>
<dbReference type="Gene3D" id="3.90.550.10">
    <property type="entry name" value="Spore Coat Polysaccharide Biosynthesis Protein SpsA, Chain A"/>
    <property type="match status" value="1"/>
</dbReference>
<name>A0A2H0KTG4_9BACT</name>
<comment type="caution">
    <text evidence="2">The sequence shown here is derived from an EMBL/GenBank/DDBJ whole genome shotgun (WGS) entry which is preliminary data.</text>
</comment>
<sequence length="302" mass="35193">MFSVVIPTYNRKKSLIETLKAFSRQTFKDFEVVIIDDGSSDGTKEAIDKSNFSFKIRYFLQENKGPAAARNRGIGEARNKIIFFTDADIIPCPELLAEHFESHKKGGENLTVLGYMEWDPRIKLTPFRKYIANYHLAYPRIKDENNVEFGFFYTGNISAYKSFLIKGGFFDETFPYAAYEDTEFSYRLHKMGMKMILNKKAFAYHNHPIDFKSYQKTVINRGESAVVLVQKVPVLKRKASYKETKNPFRYFFKKTILNDFSVPVLVNIICFLDKLMVPLPNIFYSKIMDYHRVKGIKQANEK</sequence>
<dbReference type="Proteomes" id="UP000229317">
    <property type="component" value="Unassembled WGS sequence"/>
</dbReference>
<accession>A0A2H0KTG4</accession>
<dbReference type="AlphaFoldDB" id="A0A2H0KTG4"/>
<proteinExistence type="predicted"/>